<evidence type="ECO:0000256" key="11">
    <source>
        <dbReference type="SAM" id="MobiDB-lite"/>
    </source>
</evidence>
<comment type="subcellular location">
    <subcellularLocation>
        <location evidence="8">Cell projection</location>
        <location evidence="8">Kinocilium</location>
    </subcellularLocation>
    <subcellularLocation>
        <location evidence="1">Cytoplasm</location>
        <location evidence="1">Cytoskeleton</location>
        <location evidence="1">Flagellum axoneme</location>
    </subcellularLocation>
</comment>
<reference evidence="12" key="1">
    <citation type="submission" date="2021-05" db="EMBL/GenBank/DDBJ databases">
        <title>A free-living protist that lacks canonical eukaryotic 1 DNA replication and segregation systems.</title>
        <authorList>
            <person name="Salas-Leiva D.E."/>
            <person name="Tromer E.C."/>
            <person name="Curtis B.A."/>
            <person name="Jerlstrom-Hultqvist J."/>
            <person name="Kolisko M."/>
            <person name="Yi Z."/>
            <person name="Salas-Leiva J.S."/>
            <person name="Gallot-Lavallee L."/>
            <person name="Kops G.J.P.L."/>
            <person name="Archibald J.M."/>
            <person name="Simpson A.G.B."/>
            <person name="Roger A.J."/>
        </authorList>
    </citation>
    <scope>NUCLEOTIDE SEQUENCE</scope>
    <source>
        <strain evidence="12">BICM</strain>
    </source>
</reference>
<dbReference type="GO" id="GO:0005930">
    <property type="term" value="C:axoneme"/>
    <property type="evidence" value="ECO:0007669"/>
    <property type="project" value="TreeGrafter"/>
</dbReference>
<keyword evidence="13" id="KW-1185">Reference proteome</keyword>
<comment type="caution">
    <text evidence="12">The sequence shown here is derived from an EMBL/GenBank/DDBJ whole genome shotgun (WGS) entry which is preliminary data.</text>
</comment>
<evidence type="ECO:0000256" key="10">
    <source>
        <dbReference type="ARBA" id="ARBA00041080"/>
    </source>
</evidence>
<evidence type="ECO:0000256" key="1">
    <source>
        <dbReference type="ARBA" id="ARBA00004611"/>
    </source>
</evidence>
<evidence type="ECO:0000256" key="3">
    <source>
        <dbReference type="ARBA" id="ARBA00022794"/>
    </source>
</evidence>
<dbReference type="AlphaFoldDB" id="A0A8J6E2D4"/>
<comment type="similarity">
    <text evidence="9">Belongs to the flagellar radial spoke RSP9 family.</text>
</comment>
<evidence type="ECO:0000256" key="2">
    <source>
        <dbReference type="ARBA" id="ARBA00022490"/>
    </source>
</evidence>
<evidence type="ECO:0000256" key="8">
    <source>
        <dbReference type="ARBA" id="ARBA00037822"/>
    </source>
</evidence>
<sequence length="279" mass="31234">MNDKFATSLVGVPAEVNAAMKLTLPVLRRDYKLKHATFWGIIQGDLHDYYICRGFLTEDIKEQPLVFYSFTGAEWAQLPPLSPKLVEAMNNHGYHIDCQKPFTGDSSLLLNPPKDEAEHDEEEGEQEAKTKPKPEPVATELHRLKMMVDRISQDTDIAPIGFYYRTSEGITVNPAFSGVKIEDVTKPAKYALKTAVIECLSKVDGVNPVPASMWVTPTLAETTPKYTWKIEYDEAEQLVLLRNQFYPGHVAYVVPQAAVCGSVYCGTGVYDACLPFKIR</sequence>
<evidence type="ECO:0000256" key="9">
    <source>
        <dbReference type="ARBA" id="ARBA00038319"/>
    </source>
</evidence>
<accession>A0A8J6E2D4</accession>
<evidence type="ECO:0000256" key="4">
    <source>
        <dbReference type="ARBA" id="ARBA00022846"/>
    </source>
</evidence>
<dbReference type="PANTHER" id="PTHR22069">
    <property type="entry name" value="MITOCHONDRIAL RIBOSOMAL PROTEIN S18"/>
    <property type="match status" value="1"/>
</dbReference>
<keyword evidence="7" id="KW-0966">Cell projection</keyword>
<dbReference type="GO" id="GO:0035082">
    <property type="term" value="P:axoneme assembly"/>
    <property type="evidence" value="ECO:0007669"/>
    <property type="project" value="InterPro"/>
</dbReference>
<feature type="compositionally biased region" description="Basic and acidic residues" evidence="11">
    <location>
        <begin position="126"/>
        <end position="136"/>
    </location>
</feature>
<evidence type="ECO:0000256" key="7">
    <source>
        <dbReference type="ARBA" id="ARBA00023273"/>
    </source>
</evidence>
<evidence type="ECO:0000313" key="12">
    <source>
        <dbReference type="EMBL" id="KAG9394553.1"/>
    </source>
</evidence>
<gene>
    <name evidence="12" type="ORF">J8273_3801</name>
</gene>
<dbReference type="OrthoDB" id="10258956at2759"/>
<organism evidence="12 13">
    <name type="scientific">Carpediemonas membranifera</name>
    <dbReference type="NCBI Taxonomy" id="201153"/>
    <lineage>
        <taxon>Eukaryota</taxon>
        <taxon>Metamonada</taxon>
        <taxon>Carpediemonas-like organisms</taxon>
        <taxon>Carpediemonas</taxon>
    </lineage>
</organism>
<evidence type="ECO:0000256" key="5">
    <source>
        <dbReference type="ARBA" id="ARBA00023069"/>
    </source>
</evidence>
<evidence type="ECO:0000313" key="13">
    <source>
        <dbReference type="Proteomes" id="UP000717585"/>
    </source>
</evidence>
<dbReference type="PANTHER" id="PTHR22069:SF0">
    <property type="entry name" value="RADIAL SPOKE HEAD PROTEIN 9 HOMOLOG"/>
    <property type="match status" value="1"/>
</dbReference>
<keyword evidence="4" id="KW-0282">Flagellum</keyword>
<dbReference type="EMBL" id="JAHDYR010000014">
    <property type="protein sequence ID" value="KAG9394553.1"/>
    <property type="molecule type" value="Genomic_DNA"/>
</dbReference>
<feature type="region of interest" description="Disordered" evidence="11">
    <location>
        <begin position="107"/>
        <end position="136"/>
    </location>
</feature>
<dbReference type="Proteomes" id="UP000717585">
    <property type="component" value="Unassembled WGS sequence"/>
</dbReference>
<keyword evidence="5" id="KW-0969">Cilium</keyword>
<name>A0A8J6E2D4_9EUKA</name>
<protein>
    <recommendedName>
        <fullName evidence="10">Radial spoke head protein 9 homolog</fullName>
    </recommendedName>
</protein>
<keyword evidence="6" id="KW-0206">Cytoskeleton</keyword>
<dbReference type="InterPro" id="IPR055316">
    <property type="entry name" value="RSP9"/>
</dbReference>
<dbReference type="GO" id="GO:0060294">
    <property type="term" value="P:cilium movement involved in cell motility"/>
    <property type="evidence" value="ECO:0007669"/>
    <property type="project" value="TreeGrafter"/>
</dbReference>
<keyword evidence="3" id="KW-0970">Cilium biogenesis/degradation</keyword>
<evidence type="ECO:0000256" key="6">
    <source>
        <dbReference type="ARBA" id="ARBA00023212"/>
    </source>
</evidence>
<keyword evidence="2" id="KW-0963">Cytoplasm</keyword>
<proteinExistence type="inferred from homology"/>
<dbReference type="GO" id="GO:0044458">
    <property type="term" value="P:motile cilium assembly"/>
    <property type="evidence" value="ECO:0007669"/>
    <property type="project" value="TreeGrafter"/>
</dbReference>